<keyword evidence="2" id="KW-1133">Transmembrane helix</keyword>
<sequence>MQPQPTTNKIISTIAITAILCLSCPIATNAFIGHNNNIPTRGIHSIRNGISTIPSTVNDVSSTERTTSKINRYATQQQQQNAYSKTCLFSTNDDNNNEEENTPNNTPSSSQLEESNILSKFDLPNTVFLIGGQATLILIAALLSFPLHQPNYGLGANFSLSPTNLGLGALATTPLIAIAFLLDFVEDKVPALRDTTFATYRSVLVVMGSQRRPLVALVVATALGLAAGFGEEMLFRGVLQTYLMDNTSNLYVSVGLSSVLFGLLHLATPLYAIIATLASSYFGYLFLAFGSGGTNLAVPIICHGLYDVWALCWAHYVITGMTREEQLDIWNWTGPGSLSSYGNEDKKQIED</sequence>
<name>A0A7S1YXI1_9STRA</name>
<proteinExistence type="predicted"/>
<dbReference type="Pfam" id="PF02517">
    <property type="entry name" value="Rce1-like"/>
    <property type="match status" value="1"/>
</dbReference>
<dbReference type="GO" id="GO:0080120">
    <property type="term" value="P:CAAX-box protein maturation"/>
    <property type="evidence" value="ECO:0007669"/>
    <property type="project" value="UniProtKB-ARBA"/>
</dbReference>
<dbReference type="GO" id="GO:0004175">
    <property type="term" value="F:endopeptidase activity"/>
    <property type="evidence" value="ECO:0007669"/>
    <property type="project" value="UniProtKB-ARBA"/>
</dbReference>
<gene>
    <name evidence="4" type="ORF">DBRI1063_LOCUS6997</name>
</gene>
<evidence type="ECO:0000256" key="1">
    <source>
        <dbReference type="SAM" id="MobiDB-lite"/>
    </source>
</evidence>
<feature type="transmembrane region" description="Helical" evidence="2">
    <location>
        <begin position="214"/>
        <end position="230"/>
    </location>
</feature>
<keyword evidence="2" id="KW-0812">Transmembrane</keyword>
<feature type="transmembrane region" description="Helical" evidence="2">
    <location>
        <begin position="281"/>
        <end position="306"/>
    </location>
</feature>
<feature type="transmembrane region" description="Helical" evidence="2">
    <location>
        <begin position="127"/>
        <end position="145"/>
    </location>
</feature>
<feature type="region of interest" description="Disordered" evidence="1">
    <location>
        <begin position="88"/>
        <end position="113"/>
    </location>
</feature>
<feature type="transmembrane region" description="Helical" evidence="2">
    <location>
        <begin position="165"/>
        <end position="185"/>
    </location>
</feature>
<protein>
    <recommendedName>
        <fullName evidence="3">CAAX prenyl protease 2/Lysostaphin resistance protein A-like domain-containing protein</fullName>
    </recommendedName>
</protein>
<accession>A0A7S1YXI1</accession>
<organism evidence="4">
    <name type="scientific">Ditylum brightwellii</name>
    <dbReference type="NCBI Taxonomy" id="49249"/>
    <lineage>
        <taxon>Eukaryota</taxon>
        <taxon>Sar</taxon>
        <taxon>Stramenopiles</taxon>
        <taxon>Ochrophyta</taxon>
        <taxon>Bacillariophyta</taxon>
        <taxon>Mediophyceae</taxon>
        <taxon>Lithodesmiophycidae</taxon>
        <taxon>Lithodesmiales</taxon>
        <taxon>Lithodesmiaceae</taxon>
        <taxon>Ditylum</taxon>
    </lineage>
</organism>
<keyword evidence="2" id="KW-0472">Membrane</keyword>
<reference evidence="4" key="1">
    <citation type="submission" date="2021-01" db="EMBL/GenBank/DDBJ databases">
        <authorList>
            <person name="Corre E."/>
            <person name="Pelletier E."/>
            <person name="Niang G."/>
            <person name="Scheremetjew M."/>
            <person name="Finn R."/>
            <person name="Kale V."/>
            <person name="Holt S."/>
            <person name="Cochrane G."/>
            <person name="Meng A."/>
            <person name="Brown T."/>
            <person name="Cohen L."/>
        </authorList>
    </citation>
    <scope>NUCLEOTIDE SEQUENCE</scope>
    <source>
        <strain evidence="4">Pop2</strain>
    </source>
</reference>
<dbReference type="EMBL" id="HBGN01010944">
    <property type="protein sequence ID" value="CAD9322378.1"/>
    <property type="molecule type" value="Transcribed_RNA"/>
</dbReference>
<feature type="transmembrane region" description="Helical" evidence="2">
    <location>
        <begin position="12"/>
        <end position="32"/>
    </location>
</feature>
<feature type="transmembrane region" description="Helical" evidence="2">
    <location>
        <begin position="250"/>
        <end position="274"/>
    </location>
</feature>
<evidence type="ECO:0000259" key="3">
    <source>
        <dbReference type="Pfam" id="PF02517"/>
    </source>
</evidence>
<dbReference type="InterPro" id="IPR003675">
    <property type="entry name" value="Rce1/LyrA-like_dom"/>
</dbReference>
<evidence type="ECO:0000313" key="4">
    <source>
        <dbReference type="EMBL" id="CAD9322378.1"/>
    </source>
</evidence>
<evidence type="ECO:0000256" key="2">
    <source>
        <dbReference type="SAM" id="Phobius"/>
    </source>
</evidence>
<feature type="domain" description="CAAX prenyl protease 2/Lysostaphin resistance protein A-like" evidence="3">
    <location>
        <begin position="216"/>
        <end position="308"/>
    </location>
</feature>
<dbReference type="AlphaFoldDB" id="A0A7S1YXI1"/>